<evidence type="ECO:0000313" key="2">
    <source>
        <dbReference type="EMBL" id="MFC4719384.1"/>
    </source>
</evidence>
<evidence type="ECO:0000313" key="3">
    <source>
        <dbReference type="Proteomes" id="UP001595969"/>
    </source>
</evidence>
<dbReference type="RefSeq" id="WP_204654415.1">
    <property type="nucleotide sequence ID" value="NZ_JAFBFD010000027.1"/>
</dbReference>
<dbReference type="GO" id="GO:0004736">
    <property type="term" value="F:pyruvate carboxylase activity"/>
    <property type="evidence" value="ECO:0007669"/>
    <property type="project" value="UniProtKB-EC"/>
</dbReference>
<dbReference type="InterPro" id="IPR000891">
    <property type="entry name" value="PYR_CT"/>
</dbReference>
<accession>A0ABV9MW82</accession>
<dbReference type="EC" id="6.4.1.1" evidence="2"/>
<keyword evidence="2" id="KW-0670">Pyruvate</keyword>
<dbReference type="Proteomes" id="UP001595969">
    <property type="component" value="Unassembled WGS sequence"/>
</dbReference>
<dbReference type="PANTHER" id="PTHR43778">
    <property type="entry name" value="PYRUVATE CARBOXYLASE"/>
    <property type="match status" value="1"/>
</dbReference>
<evidence type="ECO:0000259" key="1">
    <source>
        <dbReference type="PROSITE" id="PS50991"/>
    </source>
</evidence>
<dbReference type="Pfam" id="PF02436">
    <property type="entry name" value="PYC_OADA"/>
    <property type="match status" value="1"/>
</dbReference>
<dbReference type="Gene3D" id="3.20.20.70">
    <property type="entry name" value="Aldolase class I"/>
    <property type="match status" value="1"/>
</dbReference>
<proteinExistence type="predicted"/>
<dbReference type="Pfam" id="PF00682">
    <property type="entry name" value="HMGL-like"/>
    <property type="match status" value="1"/>
</dbReference>
<dbReference type="InterPro" id="IPR003379">
    <property type="entry name" value="Carboxylase_cons_dom"/>
</dbReference>
<keyword evidence="3" id="KW-1185">Reference proteome</keyword>
<dbReference type="PANTHER" id="PTHR43778:SF2">
    <property type="entry name" value="PYRUVATE CARBOXYLASE, MITOCHONDRIAL"/>
    <property type="match status" value="1"/>
</dbReference>
<dbReference type="SUPFAM" id="SSF89000">
    <property type="entry name" value="post-HMGL domain-like"/>
    <property type="match status" value="1"/>
</dbReference>
<reference evidence="3" key="1">
    <citation type="journal article" date="2019" name="Int. J. Syst. Evol. Microbiol.">
        <title>The Global Catalogue of Microorganisms (GCM) 10K type strain sequencing project: providing services to taxonomists for standard genome sequencing and annotation.</title>
        <authorList>
            <consortium name="The Broad Institute Genomics Platform"/>
            <consortium name="The Broad Institute Genome Sequencing Center for Infectious Disease"/>
            <person name="Wu L."/>
            <person name="Ma J."/>
        </authorList>
    </citation>
    <scope>NUCLEOTIDE SEQUENCE [LARGE SCALE GENOMIC DNA]</scope>
    <source>
        <strain evidence="3">CGMCC 1.19032</strain>
    </source>
</reference>
<gene>
    <name evidence="2" type="ORF">ACFO5I_06530</name>
</gene>
<feature type="domain" description="Pyruvate carboxyltransferase" evidence="1">
    <location>
        <begin position="6"/>
        <end position="266"/>
    </location>
</feature>
<organism evidence="2 3">
    <name type="scientific">Enterococcus lemanii</name>
    <dbReference type="NCBI Taxonomy" id="1159752"/>
    <lineage>
        <taxon>Bacteria</taxon>
        <taxon>Bacillati</taxon>
        <taxon>Bacillota</taxon>
        <taxon>Bacilli</taxon>
        <taxon>Lactobacillales</taxon>
        <taxon>Enterococcaceae</taxon>
        <taxon>Enterococcus</taxon>
    </lineage>
</organism>
<dbReference type="CDD" id="cd07937">
    <property type="entry name" value="DRE_TIM_PC_TC_5S"/>
    <property type="match status" value="1"/>
</dbReference>
<dbReference type="NCBIfam" id="NF006761">
    <property type="entry name" value="PRK09282.1"/>
    <property type="match status" value="1"/>
</dbReference>
<name>A0ABV9MW82_9ENTE</name>
<keyword evidence="2" id="KW-0436">Ligase</keyword>
<dbReference type="PROSITE" id="PS50991">
    <property type="entry name" value="PYR_CT"/>
    <property type="match status" value="1"/>
</dbReference>
<dbReference type="SUPFAM" id="SSF51569">
    <property type="entry name" value="Aldolase"/>
    <property type="match status" value="1"/>
</dbReference>
<dbReference type="EMBL" id="JBHSGS010000036">
    <property type="protein sequence ID" value="MFC4719384.1"/>
    <property type="molecule type" value="Genomic_DNA"/>
</dbReference>
<protein>
    <submittedName>
        <fullName evidence="2">Pyruvate carboxylase subunit B</fullName>
        <ecNumber evidence="2">6.4.1.1</ecNumber>
    </submittedName>
</protein>
<dbReference type="InterPro" id="IPR013785">
    <property type="entry name" value="Aldolase_TIM"/>
</dbReference>
<sequence length="465" mass="51575">MEQRRIGFTETVLRDAHQSLMATRMPLADMLPILPVLDTIGFDSIECWGGATFDACIRFLEEDPWERLRQMKQAMPKTPLQMLLRGQNLLGYRHYADDVVEKFVERSAENGIDIFRIFDALNDVRNLETSLKAVKKTGKDAQLVIAYTISPIHTMDYYVALAQEMVAMGADSLCIKDMAGILTPARGSELVQRLKEVVTLPIIIHTHGTSGVASMTYQALVAAGADRIDTALSPFSEGTSQPPTEALAIAFKEMGYQVTLDLAALEVAASYFRQLKDRYLAEGLLDPKMLSPDPRALIYQVPGGMLSNMYGQLKEANALDRYEEVLKEVPRVRKDLGYPPLVTPLSQMVGTQAAMNVITGQSYQMVSNEIKAYLAGEYGRSPVPIAPAFRQAIIGDHPVLTDRPANHLAPEFQRLTAEIGPLAQNEEDVLIYALFPQVGKQFLEKRQQAPVLKQSEAIIEVTGIF</sequence>
<dbReference type="InterPro" id="IPR055268">
    <property type="entry name" value="PCB-like"/>
</dbReference>
<comment type="caution">
    <text evidence="2">The sequence shown here is derived from an EMBL/GenBank/DDBJ whole genome shotgun (WGS) entry which is preliminary data.</text>
</comment>